<gene>
    <name evidence="1" type="ORF">E5259_05390</name>
    <name evidence="2" type="ORF">E5259_19310</name>
</gene>
<accession>A0A7G5MY81</accession>
<dbReference type="EMBL" id="CP039126">
    <property type="protein sequence ID" value="QMW79574.1"/>
    <property type="molecule type" value="Genomic_DNA"/>
</dbReference>
<dbReference type="EMBL" id="CP039126">
    <property type="protein sequence ID" value="QMW77081.1"/>
    <property type="molecule type" value="Genomic_DNA"/>
</dbReference>
<sequence length="121" mass="13848">MNNKFRYMTEEEILRRQLELLAESSEKAYDVELCGLSSKMIEVYKTLNRPTRATTLNPEEKEGYMEKSRETEKKTIDVTVEVNTDEAMEKAEKLIALLVTANSLADELAVTLSDLKLDVKI</sequence>
<proteinExistence type="predicted"/>
<reference evidence="2 3" key="1">
    <citation type="submission" date="2019-04" db="EMBL/GenBank/DDBJ databases">
        <authorList>
            <person name="Schori C."/>
            <person name="Ahrens C."/>
        </authorList>
    </citation>
    <scope>NUCLEOTIDE SEQUENCE [LARGE SCALE GENOMIC DNA]</scope>
    <source>
        <strain evidence="2 3">DSM 2950</strain>
    </source>
</reference>
<dbReference type="Proteomes" id="UP000515789">
    <property type="component" value="Chromosome"/>
</dbReference>
<evidence type="ECO:0000313" key="3">
    <source>
        <dbReference type="Proteomes" id="UP000515789"/>
    </source>
</evidence>
<name>A0A7G5MY81_9FIRM</name>
<dbReference type="GeneID" id="75055073"/>
<dbReference type="RefSeq" id="WP_018597917.1">
    <property type="nucleotide sequence ID" value="NZ_CABLBP010000061.1"/>
</dbReference>
<dbReference type="AlphaFoldDB" id="A0A7G5MY81"/>
<evidence type="ECO:0000313" key="1">
    <source>
        <dbReference type="EMBL" id="QMW77081.1"/>
    </source>
</evidence>
<protein>
    <submittedName>
        <fullName evidence="2">Uncharacterized protein</fullName>
    </submittedName>
</protein>
<evidence type="ECO:0000313" key="2">
    <source>
        <dbReference type="EMBL" id="QMW79574.1"/>
    </source>
</evidence>
<organism evidence="2 3">
    <name type="scientific">Blautia producta</name>
    <dbReference type="NCBI Taxonomy" id="33035"/>
    <lineage>
        <taxon>Bacteria</taxon>
        <taxon>Bacillati</taxon>
        <taxon>Bacillota</taxon>
        <taxon>Clostridia</taxon>
        <taxon>Lachnospirales</taxon>
        <taxon>Lachnospiraceae</taxon>
        <taxon>Blautia</taxon>
    </lineage>
</organism>